<evidence type="ECO:0000256" key="4">
    <source>
        <dbReference type="PROSITE-ProRule" id="PRU00023"/>
    </source>
</evidence>
<sequence>MDLRKKVVEVLECHSGRILCSELIRNLEDVFSTEEASKKDFKQAVSAVAYVEHGEDQRRYLVLKDLSRGKENMSLIKSVSSQATQTPKKNNKIVLSRQPESAKPVNITRPNHLPVPRRPSYSTYTSNEPRQWWLASMDCRHVDMARLLGLNPKLVDWHNPTDGVTALHYAAKFGNTKCLRLLATQSHANVNTQNRGQTPLHVACVYSQRIVIRMLVEEYKANTCILDFSGHYPVSLLSNELQPDFESLLTAGRLQKIRSMLEILQIGHSRTDLRSSKDLSGQNIQSDLSGEFKRPSSSVRPIRQRETMPRPAHNALPTASLSATLPSSYRPSLVKSSTILGEGLVSRRTSVLINMLHTATQMASEHERTAGTSDTPSSPSSPTSADPVSPIDVRGTTGKSNALNGDTGSTGSSSTNASISLSAATLLPSYCSTRYSLDQPELSAIPLHKLPKHSPPTADPKALSMLLSLLPPSPEQRTGSSNKSRTHKYRRALKSIARHSSASLIPPACSSPKHSHEHSRSKLSTSAIIAETDVRRLVFRSAGVGRKASTRSLNPDLPESPPAPVPTGHHLGSRGPFRSYSASHSLDCTPVC</sequence>
<dbReference type="InterPro" id="IPR036770">
    <property type="entry name" value="Ankyrin_rpt-contain_sf"/>
</dbReference>
<evidence type="ECO:0000313" key="6">
    <source>
        <dbReference type="EMBL" id="THD27663.1"/>
    </source>
</evidence>
<evidence type="ECO:0000256" key="3">
    <source>
        <dbReference type="ARBA" id="ARBA00038122"/>
    </source>
</evidence>
<accession>A0A4E0RJU3</accession>
<dbReference type="PROSITE" id="PS50088">
    <property type="entry name" value="ANK_REPEAT"/>
    <property type="match status" value="2"/>
</dbReference>
<gene>
    <name evidence="6" type="ORF">D915_001556</name>
</gene>
<evidence type="ECO:0000313" key="7">
    <source>
        <dbReference type="Proteomes" id="UP000230066"/>
    </source>
</evidence>
<protein>
    <submittedName>
        <fullName evidence="6">Uncharacterized protein</fullName>
    </submittedName>
</protein>
<evidence type="ECO:0000256" key="2">
    <source>
        <dbReference type="ARBA" id="ARBA00023043"/>
    </source>
</evidence>
<dbReference type="PANTHER" id="PTHR14491">
    <property type="entry name" value="SOSONDOWAH, ISOFORM G"/>
    <property type="match status" value="1"/>
</dbReference>
<dbReference type="AlphaFoldDB" id="A0A4E0RJU3"/>
<comment type="caution">
    <text evidence="6">The sequence shown here is derived from an EMBL/GenBank/DDBJ whole genome shotgun (WGS) entry which is preliminary data.</text>
</comment>
<feature type="region of interest" description="Disordered" evidence="5">
    <location>
        <begin position="546"/>
        <end position="592"/>
    </location>
</feature>
<keyword evidence="7" id="KW-1185">Reference proteome</keyword>
<feature type="repeat" description="ANK" evidence="4">
    <location>
        <begin position="162"/>
        <end position="195"/>
    </location>
</feature>
<dbReference type="EMBL" id="JXXN02000358">
    <property type="protein sequence ID" value="THD27663.1"/>
    <property type="molecule type" value="Genomic_DNA"/>
</dbReference>
<feature type="compositionally biased region" description="Polar residues" evidence="5">
    <location>
        <begin position="317"/>
        <end position="329"/>
    </location>
</feature>
<evidence type="ECO:0000256" key="5">
    <source>
        <dbReference type="SAM" id="MobiDB-lite"/>
    </source>
</evidence>
<feature type="compositionally biased region" description="Low complexity" evidence="5">
    <location>
        <begin position="372"/>
        <end position="390"/>
    </location>
</feature>
<name>A0A4E0RJU3_FASHE</name>
<reference evidence="6" key="1">
    <citation type="submission" date="2019-03" db="EMBL/GenBank/DDBJ databases">
        <title>Improved annotation for the trematode Fasciola hepatica.</title>
        <authorList>
            <person name="Choi Y.-J."/>
            <person name="Martin J."/>
            <person name="Mitreva M."/>
        </authorList>
    </citation>
    <scope>NUCLEOTIDE SEQUENCE [LARGE SCALE GENOMIC DNA]</scope>
</reference>
<dbReference type="Pfam" id="PF12796">
    <property type="entry name" value="Ank_2"/>
    <property type="match status" value="1"/>
</dbReference>
<feature type="compositionally biased region" description="Low complexity" evidence="5">
    <location>
        <begin position="405"/>
        <end position="416"/>
    </location>
</feature>
<dbReference type="SUPFAM" id="SSF48403">
    <property type="entry name" value="Ankyrin repeat"/>
    <property type="match status" value="1"/>
</dbReference>
<dbReference type="Proteomes" id="UP000230066">
    <property type="component" value="Unassembled WGS sequence"/>
</dbReference>
<dbReference type="InterPro" id="IPR002110">
    <property type="entry name" value="Ankyrin_rpt"/>
</dbReference>
<feature type="region of interest" description="Disordered" evidence="5">
    <location>
        <begin position="273"/>
        <end position="329"/>
    </location>
</feature>
<comment type="similarity">
    <text evidence="3">Belongs to the SOWAH family.</text>
</comment>
<dbReference type="PANTHER" id="PTHR14491:SF7">
    <property type="entry name" value="SOSONDOWAH, ISOFORM G"/>
    <property type="match status" value="1"/>
</dbReference>
<keyword evidence="1" id="KW-0677">Repeat</keyword>
<keyword evidence="2 4" id="KW-0040">ANK repeat</keyword>
<organism evidence="6 7">
    <name type="scientific">Fasciola hepatica</name>
    <name type="common">Liver fluke</name>
    <dbReference type="NCBI Taxonomy" id="6192"/>
    <lineage>
        <taxon>Eukaryota</taxon>
        <taxon>Metazoa</taxon>
        <taxon>Spiralia</taxon>
        <taxon>Lophotrochozoa</taxon>
        <taxon>Platyhelminthes</taxon>
        <taxon>Trematoda</taxon>
        <taxon>Digenea</taxon>
        <taxon>Plagiorchiida</taxon>
        <taxon>Echinostomata</taxon>
        <taxon>Echinostomatoidea</taxon>
        <taxon>Fasciolidae</taxon>
        <taxon>Fasciola</taxon>
    </lineage>
</organism>
<dbReference type="Gene3D" id="1.25.40.20">
    <property type="entry name" value="Ankyrin repeat-containing domain"/>
    <property type="match status" value="1"/>
</dbReference>
<dbReference type="PROSITE" id="PS50297">
    <property type="entry name" value="ANK_REP_REGION"/>
    <property type="match status" value="2"/>
</dbReference>
<feature type="compositionally biased region" description="Polar residues" evidence="5">
    <location>
        <begin position="278"/>
        <end position="288"/>
    </location>
</feature>
<dbReference type="SMART" id="SM00248">
    <property type="entry name" value="ANK"/>
    <property type="match status" value="2"/>
</dbReference>
<proteinExistence type="inferred from homology"/>
<feature type="repeat" description="ANK" evidence="4">
    <location>
        <begin position="195"/>
        <end position="217"/>
    </location>
</feature>
<feature type="region of interest" description="Disordered" evidence="5">
    <location>
        <begin position="97"/>
        <end position="122"/>
    </location>
</feature>
<evidence type="ECO:0000256" key="1">
    <source>
        <dbReference type="ARBA" id="ARBA00022737"/>
    </source>
</evidence>
<feature type="region of interest" description="Disordered" evidence="5">
    <location>
        <begin position="362"/>
        <end position="416"/>
    </location>
</feature>
<feature type="region of interest" description="Disordered" evidence="5">
    <location>
        <begin position="503"/>
        <end position="523"/>
    </location>
</feature>